<gene>
    <name evidence="2" type="ORF">CDH04_09455</name>
</gene>
<organism evidence="2 3">
    <name type="scientific">Francisella adeliensis</name>
    <dbReference type="NCBI Taxonomy" id="2007306"/>
    <lineage>
        <taxon>Bacteria</taxon>
        <taxon>Pseudomonadati</taxon>
        <taxon>Pseudomonadota</taxon>
        <taxon>Gammaproteobacteria</taxon>
        <taxon>Thiotrichales</taxon>
        <taxon>Francisellaceae</taxon>
        <taxon>Francisella</taxon>
    </lineage>
</organism>
<accession>A0A2Z4Y0E7</accession>
<protein>
    <submittedName>
        <fullName evidence="2">Uncharacterized protein</fullName>
    </submittedName>
</protein>
<dbReference type="AlphaFoldDB" id="A0A2Z4Y0E7"/>
<evidence type="ECO:0000313" key="3">
    <source>
        <dbReference type="Proteomes" id="UP000251120"/>
    </source>
</evidence>
<sequence>MFQNINLININVVLISLFLICFTQSSFAKESIEETPKKDSPSKCTTIKMKGNVVIGADSATVYTDEQNRTVIILPKSNKKHFVLLKSDYQECISTPISKDHK</sequence>
<dbReference type="Proteomes" id="UP000251120">
    <property type="component" value="Chromosome"/>
</dbReference>
<name>A0A2Z4Y0E7_9GAMM</name>
<keyword evidence="1" id="KW-0732">Signal</keyword>
<proteinExistence type="predicted"/>
<dbReference type="OrthoDB" id="9938772at2"/>
<feature type="chain" id="PRO_5016307457" evidence="1">
    <location>
        <begin position="29"/>
        <end position="102"/>
    </location>
</feature>
<dbReference type="KEGG" id="fad:CDH04_09455"/>
<evidence type="ECO:0000313" key="2">
    <source>
        <dbReference type="EMBL" id="AXA34607.1"/>
    </source>
</evidence>
<evidence type="ECO:0000256" key="1">
    <source>
        <dbReference type="SAM" id="SignalP"/>
    </source>
</evidence>
<feature type="signal peptide" evidence="1">
    <location>
        <begin position="1"/>
        <end position="28"/>
    </location>
</feature>
<dbReference type="EMBL" id="CP021781">
    <property type="protein sequence ID" value="AXA34607.1"/>
    <property type="molecule type" value="Genomic_DNA"/>
</dbReference>
<reference evidence="2 3" key="1">
    <citation type="submission" date="2017-06" db="EMBL/GenBank/DDBJ databases">
        <title>Complete genome of Francisella adeliensis.</title>
        <authorList>
            <person name="Vallesi A."/>
            <person name="Sjodin A."/>
        </authorList>
    </citation>
    <scope>NUCLEOTIDE SEQUENCE [LARGE SCALE GENOMIC DNA]</scope>
    <source>
        <strain evidence="2 3">FDC440</strain>
    </source>
</reference>